<evidence type="ECO:0000313" key="1">
    <source>
        <dbReference type="EMBL" id="UXN61714.1"/>
    </source>
</evidence>
<name>A0ACD4D7J2_9HYPH</name>
<reference evidence="1" key="1">
    <citation type="submission" date="2022-09" db="EMBL/GenBank/DDBJ databases">
        <title>Interaction between co-microsymbionts with complementary sets of symbiotic genes in legume-rhizobium systems.</title>
        <authorList>
            <person name="Safronova V."/>
            <person name="Sazanova A."/>
            <person name="Afonin A."/>
            <person name="Chirak E."/>
        </authorList>
    </citation>
    <scope>NUCLEOTIDE SEQUENCE</scope>
    <source>
        <strain evidence="1">A18/3m</strain>
    </source>
</reference>
<gene>
    <name evidence="1" type="ORF">N8E88_16840</name>
</gene>
<dbReference type="EMBL" id="CP104973">
    <property type="protein sequence ID" value="UXN61714.1"/>
    <property type="molecule type" value="Genomic_DNA"/>
</dbReference>
<sequence>MPLYVNTDDYHAALDQIVAAPSDDPLLDPRSRITIILGEVLDIWPDSIRDDCEPSVKEAA</sequence>
<protein>
    <submittedName>
        <fullName evidence="1">Uncharacterized protein</fullName>
    </submittedName>
</protein>
<evidence type="ECO:0000313" key="2">
    <source>
        <dbReference type="Proteomes" id="UP001061991"/>
    </source>
</evidence>
<organism evidence="1 2">
    <name type="scientific">Phyllobacterium zundukense</name>
    <dbReference type="NCBI Taxonomy" id="1867719"/>
    <lineage>
        <taxon>Bacteria</taxon>
        <taxon>Pseudomonadati</taxon>
        <taxon>Pseudomonadota</taxon>
        <taxon>Alphaproteobacteria</taxon>
        <taxon>Hyphomicrobiales</taxon>
        <taxon>Phyllobacteriaceae</taxon>
        <taxon>Phyllobacterium</taxon>
    </lineage>
</organism>
<dbReference type="Proteomes" id="UP001061991">
    <property type="component" value="Chromosome"/>
</dbReference>
<keyword evidence="2" id="KW-1185">Reference proteome</keyword>
<accession>A0ACD4D7J2</accession>
<proteinExistence type="predicted"/>